<dbReference type="GO" id="GO:0046557">
    <property type="term" value="F:glucan endo-1,6-beta-glucosidase activity"/>
    <property type="evidence" value="ECO:0007669"/>
    <property type="project" value="TreeGrafter"/>
</dbReference>
<comment type="similarity">
    <text evidence="1 4">Belongs to the glycosyl hydrolase 5 (cellulase A) family.</text>
</comment>
<evidence type="ECO:0000259" key="5">
    <source>
        <dbReference type="Pfam" id="PF00150"/>
    </source>
</evidence>
<evidence type="ECO:0000313" key="7">
    <source>
        <dbReference type="Proteomes" id="UP000812966"/>
    </source>
</evidence>
<dbReference type="PANTHER" id="PTHR31297">
    <property type="entry name" value="GLUCAN ENDO-1,6-BETA-GLUCOSIDASE B"/>
    <property type="match status" value="1"/>
</dbReference>
<proteinExistence type="inferred from homology"/>
<comment type="caution">
    <text evidence="6">The sequence shown here is derived from an EMBL/GenBank/DDBJ whole genome shotgun (WGS) entry which is preliminary data.</text>
</comment>
<dbReference type="InterPro" id="IPR017853">
    <property type="entry name" value="GH"/>
</dbReference>
<organism evidence="6 7">
    <name type="scientific">Filobasidium floriforme</name>
    <dbReference type="NCBI Taxonomy" id="5210"/>
    <lineage>
        <taxon>Eukaryota</taxon>
        <taxon>Fungi</taxon>
        <taxon>Dikarya</taxon>
        <taxon>Basidiomycota</taxon>
        <taxon>Agaricomycotina</taxon>
        <taxon>Tremellomycetes</taxon>
        <taxon>Filobasidiales</taxon>
        <taxon>Filobasidiaceae</taxon>
        <taxon>Filobasidium</taxon>
    </lineage>
</organism>
<dbReference type="GO" id="GO:0009251">
    <property type="term" value="P:glucan catabolic process"/>
    <property type="evidence" value="ECO:0007669"/>
    <property type="project" value="TreeGrafter"/>
</dbReference>
<dbReference type="InterPro" id="IPR001547">
    <property type="entry name" value="Glyco_hydro_5"/>
</dbReference>
<name>A0A8K0JK64_9TREE</name>
<feature type="domain" description="Glycoside hydrolase family 5" evidence="5">
    <location>
        <begin position="99"/>
        <end position="250"/>
    </location>
</feature>
<protein>
    <recommendedName>
        <fullName evidence="5">Glycoside hydrolase family 5 domain-containing protein</fullName>
    </recommendedName>
</protein>
<evidence type="ECO:0000256" key="4">
    <source>
        <dbReference type="RuleBase" id="RU361153"/>
    </source>
</evidence>
<dbReference type="EMBL" id="JABELV010000095">
    <property type="protein sequence ID" value="KAG7531295.1"/>
    <property type="molecule type" value="Genomic_DNA"/>
</dbReference>
<evidence type="ECO:0000313" key="6">
    <source>
        <dbReference type="EMBL" id="KAG7531295.1"/>
    </source>
</evidence>
<keyword evidence="3 4" id="KW-0326">Glycosidase</keyword>
<dbReference type="InterPro" id="IPR050386">
    <property type="entry name" value="Glycosyl_hydrolase_5"/>
</dbReference>
<gene>
    <name evidence="6" type="ORF">FFLO_04473</name>
</gene>
<keyword evidence="2 4" id="KW-0378">Hydrolase</keyword>
<sequence length="488" mass="55246">MGLLDKFKAKGAALGDQFGQFPGLQKDSAQATYTAQPGVKDLPLGPESVIRFRKQRGVNLGAWFSQEAWIVDEPFKSAAQPRSSDHDIAKAGGKEVLERHWDNWIGEDDWKWIVEKGFNTVRLPIGYYHLSNPNACPACLKKTDFEPFAQIYEGAWPRIEKAIQDAGRWGLGILIDLHGVAGNQNDDAHSGTSSGKTQLWDSKKNLESTSLALRFLTQYLARIPHVVGLQLMNEPKNNQTLGGWYESTIRDLQFVVVDHHLYRCFTAEDRGLSGDQHAQVLSQQFRHTFESWSKNAGRSLIVGEFSAALDPHSFPQGCNDTEKDRQRREFLRAQLNLYEEFCAGWYFWTLKKGNGWDAGWSAKDASTAEILPGWVGGKVKRQNAGHGDRQPRLQHAFDSHAGYWSTQPGPKEHDRFWEGINRGWDDAVMFMDHRFGPQRATSVIGFDGPWIRRRTTEHLQRRGQGPCVWEFEHGWRQGVAAAAEAFLI</sequence>
<dbReference type="Proteomes" id="UP000812966">
    <property type="component" value="Unassembled WGS sequence"/>
</dbReference>
<dbReference type="AlphaFoldDB" id="A0A8K0JK64"/>
<reference evidence="6" key="1">
    <citation type="submission" date="2020-04" db="EMBL/GenBank/DDBJ databases">
        <title>Analysis of mating type loci in Filobasidium floriforme.</title>
        <authorList>
            <person name="Nowrousian M."/>
        </authorList>
    </citation>
    <scope>NUCLEOTIDE SEQUENCE</scope>
    <source>
        <strain evidence="6">CBS 6242</strain>
    </source>
</reference>
<keyword evidence="7" id="KW-1185">Reference proteome</keyword>
<evidence type="ECO:0000256" key="3">
    <source>
        <dbReference type="ARBA" id="ARBA00023295"/>
    </source>
</evidence>
<dbReference type="PANTHER" id="PTHR31297:SF43">
    <property type="entry name" value="GLUCAN 1,3-BETA-GLUCOSIDASE 3"/>
    <property type="match status" value="1"/>
</dbReference>
<dbReference type="SUPFAM" id="SSF51445">
    <property type="entry name" value="(Trans)glycosidases"/>
    <property type="match status" value="1"/>
</dbReference>
<dbReference type="Gene3D" id="3.20.20.80">
    <property type="entry name" value="Glycosidases"/>
    <property type="match status" value="2"/>
</dbReference>
<evidence type="ECO:0000256" key="2">
    <source>
        <dbReference type="ARBA" id="ARBA00022801"/>
    </source>
</evidence>
<dbReference type="GO" id="GO:0009986">
    <property type="term" value="C:cell surface"/>
    <property type="evidence" value="ECO:0007669"/>
    <property type="project" value="TreeGrafter"/>
</dbReference>
<dbReference type="Pfam" id="PF00150">
    <property type="entry name" value="Cellulase"/>
    <property type="match status" value="1"/>
</dbReference>
<dbReference type="GO" id="GO:0005576">
    <property type="term" value="C:extracellular region"/>
    <property type="evidence" value="ECO:0007669"/>
    <property type="project" value="TreeGrafter"/>
</dbReference>
<accession>A0A8K0JK64</accession>
<evidence type="ECO:0000256" key="1">
    <source>
        <dbReference type="ARBA" id="ARBA00005641"/>
    </source>
</evidence>